<keyword evidence="2" id="KW-1185">Reference proteome</keyword>
<comment type="caution">
    <text evidence="1">The sequence shown here is derived from an EMBL/GenBank/DDBJ whole genome shotgun (WGS) entry which is preliminary data.</text>
</comment>
<sequence length="82" mass="9265">MVYCRFEQLQKVRCSRLLPANKIDYLVKSMCLAWVVDKFENPNLAESSYQKQVVQAVANGADELAAIRAWMQQVAKAKTGVT</sequence>
<proteinExistence type="predicted"/>
<reference evidence="1" key="1">
    <citation type="submission" date="2016-04" db="EMBL/GenBank/DDBJ databases">
        <authorList>
            <person name="Tabuchi Yagui T.R."/>
        </authorList>
    </citation>
    <scope>NUCLEOTIDE SEQUENCE [LARGE SCALE GENOMIC DNA]</scope>
    <source>
        <strain evidence="1">NIES-26</strain>
    </source>
</reference>
<evidence type="ECO:0000313" key="1">
    <source>
        <dbReference type="EMBL" id="RCJ19308.1"/>
    </source>
</evidence>
<name>A0A367Q564_9NOSO</name>
<gene>
    <name evidence="1" type="ORF">A6770_32145</name>
</gene>
<dbReference type="Proteomes" id="UP000252107">
    <property type="component" value="Unassembled WGS sequence"/>
</dbReference>
<organism evidence="1 2">
    <name type="scientific">Nostoc minutum NIES-26</name>
    <dbReference type="NCBI Taxonomy" id="1844469"/>
    <lineage>
        <taxon>Bacteria</taxon>
        <taxon>Bacillati</taxon>
        <taxon>Cyanobacteriota</taxon>
        <taxon>Cyanophyceae</taxon>
        <taxon>Nostocales</taxon>
        <taxon>Nostocaceae</taxon>
        <taxon>Nostoc</taxon>
    </lineage>
</organism>
<accession>A0A367Q564</accession>
<evidence type="ECO:0000313" key="2">
    <source>
        <dbReference type="Proteomes" id="UP000252107"/>
    </source>
</evidence>
<protein>
    <submittedName>
        <fullName evidence="1">Uncharacterized protein</fullName>
    </submittedName>
</protein>
<dbReference type="EMBL" id="LXQD01000341">
    <property type="protein sequence ID" value="RCJ19308.1"/>
    <property type="molecule type" value="Genomic_DNA"/>
</dbReference>
<dbReference type="AlphaFoldDB" id="A0A367Q564"/>